<feature type="domain" description="Mycothiol-dependent maleylpyruvate isomerase metal-binding" evidence="1">
    <location>
        <begin position="26"/>
        <end position="160"/>
    </location>
</feature>
<dbReference type="InterPro" id="IPR024344">
    <property type="entry name" value="MDMPI_metal-binding"/>
</dbReference>
<dbReference type="Gene3D" id="1.20.120.450">
    <property type="entry name" value="dinb family like domain"/>
    <property type="match status" value="1"/>
</dbReference>
<organism evidence="2 3">
    <name type="scientific">Streptomyces olindensis</name>
    <dbReference type="NCBI Taxonomy" id="358823"/>
    <lineage>
        <taxon>Bacteria</taxon>
        <taxon>Bacillati</taxon>
        <taxon>Actinomycetota</taxon>
        <taxon>Actinomycetes</taxon>
        <taxon>Kitasatosporales</taxon>
        <taxon>Streptomycetaceae</taxon>
        <taxon>Streptomyces</taxon>
    </lineage>
</organism>
<dbReference type="Pfam" id="PF11716">
    <property type="entry name" value="MDMPI_N"/>
    <property type="match status" value="1"/>
</dbReference>
<evidence type="ECO:0000313" key="3">
    <source>
        <dbReference type="Proteomes" id="UP001550603"/>
    </source>
</evidence>
<gene>
    <name evidence="2" type="ORF">ABZ568_01160</name>
</gene>
<sequence>MVTQRNDWSGLSWLGPPIDARALFGPELEALIGLLRGLGPAEWARTAVPGWTVHDVTAHVLGDCAARLGRREPGPFAPGETLEAFIHRANQEWVERQRDMDPAALVDALEDAGTELAGRFAHADLDAPSLGVSWAGADPAPLWLDCAREFTEYWTHRQQIRHAVGLDTDPGPRALSVVLDTFMRALPHTLRGVGAPRGTRVEVTVTGPAGGVWTVTALTGATGGWSLGEGSQGQPPATAVQLDAETAWRLCTRGIEPATALARARLRGDHRLAEAVCRIVSIVY</sequence>
<keyword evidence="2" id="KW-0413">Isomerase</keyword>
<evidence type="ECO:0000259" key="1">
    <source>
        <dbReference type="Pfam" id="PF11716"/>
    </source>
</evidence>
<reference evidence="2 3" key="1">
    <citation type="submission" date="2024-06" db="EMBL/GenBank/DDBJ databases">
        <title>The Natural Products Discovery Center: Release of the First 8490 Sequenced Strains for Exploring Actinobacteria Biosynthetic Diversity.</title>
        <authorList>
            <person name="Kalkreuter E."/>
            <person name="Kautsar S.A."/>
            <person name="Yang D."/>
            <person name="Bader C.D."/>
            <person name="Teijaro C.N."/>
            <person name="Fluegel L."/>
            <person name="Davis C.M."/>
            <person name="Simpson J.R."/>
            <person name="Lauterbach L."/>
            <person name="Steele A.D."/>
            <person name="Gui C."/>
            <person name="Meng S."/>
            <person name="Li G."/>
            <person name="Viehrig K."/>
            <person name="Ye F."/>
            <person name="Su P."/>
            <person name="Kiefer A.F."/>
            <person name="Nichols A."/>
            <person name="Cepeda A.J."/>
            <person name="Yan W."/>
            <person name="Fan B."/>
            <person name="Jiang Y."/>
            <person name="Adhikari A."/>
            <person name="Zheng C.-J."/>
            <person name="Schuster L."/>
            <person name="Cowan T.M."/>
            <person name="Smanski M.J."/>
            <person name="Chevrette M.G."/>
            <person name="De Carvalho L.P.S."/>
            <person name="Shen B."/>
        </authorList>
    </citation>
    <scope>NUCLEOTIDE SEQUENCE [LARGE SCALE GENOMIC DNA]</scope>
    <source>
        <strain evidence="2 3">NPDC019583</strain>
    </source>
</reference>
<dbReference type="RefSeq" id="WP_359784501.1">
    <property type="nucleotide sequence ID" value="NZ_JBEYBN010000001.1"/>
</dbReference>
<dbReference type="Proteomes" id="UP001550603">
    <property type="component" value="Unassembled WGS sequence"/>
</dbReference>
<proteinExistence type="predicted"/>
<dbReference type="InterPro" id="IPR017517">
    <property type="entry name" value="Maleyloyr_isom"/>
</dbReference>
<name>A0ABV2XM38_9ACTN</name>
<dbReference type="NCBIfam" id="TIGR03083">
    <property type="entry name" value="maleylpyruvate isomerase family mycothiol-dependent enzyme"/>
    <property type="match status" value="1"/>
</dbReference>
<dbReference type="SUPFAM" id="SSF109854">
    <property type="entry name" value="DinB/YfiT-like putative metalloenzymes"/>
    <property type="match status" value="1"/>
</dbReference>
<accession>A0ABV2XM38</accession>
<evidence type="ECO:0000313" key="2">
    <source>
        <dbReference type="EMBL" id="MEU2265068.1"/>
    </source>
</evidence>
<dbReference type="InterPro" id="IPR034660">
    <property type="entry name" value="DinB/YfiT-like"/>
</dbReference>
<protein>
    <submittedName>
        <fullName evidence="2">Maleylpyruvate isomerase family mycothiol-dependent enzyme</fullName>
    </submittedName>
</protein>
<dbReference type="EMBL" id="JBEYBN010000001">
    <property type="protein sequence ID" value="MEU2265068.1"/>
    <property type="molecule type" value="Genomic_DNA"/>
</dbReference>
<comment type="caution">
    <text evidence="2">The sequence shown here is derived from an EMBL/GenBank/DDBJ whole genome shotgun (WGS) entry which is preliminary data.</text>
</comment>
<dbReference type="GO" id="GO:0016853">
    <property type="term" value="F:isomerase activity"/>
    <property type="evidence" value="ECO:0007669"/>
    <property type="project" value="UniProtKB-KW"/>
</dbReference>
<keyword evidence="3" id="KW-1185">Reference proteome</keyword>